<organism evidence="11 12">
    <name type="scientific">Paramecium octaurelia</name>
    <dbReference type="NCBI Taxonomy" id="43137"/>
    <lineage>
        <taxon>Eukaryota</taxon>
        <taxon>Sar</taxon>
        <taxon>Alveolata</taxon>
        <taxon>Ciliophora</taxon>
        <taxon>Intramacronucleata</taxon>
        <taxon>Oligohymenophorea</taxon>
        <taxon>Peniculida</taxon>
        <taxon>Parameciidae</taxon>
        <taxon>Paramecium</taxon>
    </lineage>
</organism>
<dbReference type="GO" id="GO:0004674">
    <property type="term" value="F:protein serine/threonine kinase activity"/>
    <property type="evidence" value="ECO:0007669"/>
    <property type="project" value="UniProtKB-KW"/>
</dbReference>
<evidence type="ECO:0008006" key="13">
    <source>
        <dbReference type="Google" id="ProtNLM"/>
    </source>
</evidence>
<name>A0A8S1SC47_PAROT</name>
<dbReference type="PROSITE" id="PS50222">
    <property type="entry name" value="EF_HAND_2"/>
    <property type="match status" value="2"/>
</dbReference>
<dbReference type="PROSITE" id="PS00018">
    <property type="entry name" value="EF_HAND_1"/>
    <property type="match status" value="1"/>
</dbReference>
<keyword evidence="6" id="KW-0067">ATP-binding</keyword>
<dbReference type="OrthoDB" id="26525at2759"/>
<evidence type="ECO:0000256" key="5">
    <source>
        <dbReference type="ARBA" id="ARBA00022777"/>
    </source>
</evidence>
<dbReference type="InterPro" id="IPR050205">
    <property type="entry name" value="CDPK_Ser/Thr_kinases"/>
</dbReference>
<feature type="domain" description="EF-hand" evidence="10">
    <location>
        <begin position="449"/>
        <end position="484"/>
    </location>
</feature>
<dbReference type="PANTHER" id="PTHR24349">
    <property type="entry name" value="SERINE/THREONINE-PROTEIN KINASE"/>
    <property type="match status" value="1"/>
</dbReference>
<evidence type="ECO:0000259" key="10">
    <source>
        <dbReference type="PROSITE" id="PS50222"/>
    </source>
</evidence>
<evidence type="ECO:0000256" key="1">
    <source>
        <dbReference type="ARBA" id="ARBA00001946"/>
    </source>
</evidence>
<comment type="caution">
    <text evidence="11">The sequence shown here is derived from an EMBL/GenBank/DDBJ whole genome shotgun (WGS) entry which is preliminary data.</text>
</comment>
<evidence type="ECO:0000259" key="9">
    <source>
        <dbReference type="PROSITE" id="PS50011"/>
    </source>
</evidence>
<dbReference type="CDD" id="cd00051">
    <property type="entry name" value="EFh"/>
    <property type="match status" value="2"/>
</dbReference>
<dbReference type="InterPro" id="IPR000719">
    <property type="entry name" value="Prot_kinase_dom"/>
</dbReference>
<comment type="cofactor">
    <cofactor evidence="1">
        <name>Mg(2+)</name>
        <dbReference type="ChEBI" id="CHEBI:18420"/>
    </cofactor>
</comment>
<dbReference type="GO" id="GO:0005524">
    <property type="term" value="F:ATP binding"/>
    <property type="evidence" value="ECO:0007669"/>
    <property type="project" value="UniProtKB-KW"/>
</dbReference>
<keyword evidence="12" id="KW-1185">Reference proteome</keyword>
<evidence type="ECO:0000313" key="11">
    <source>
        <dbReference type="EMBL" id="CAD8136709.1"/>
    </source>
</evidence>
<dbReference type="Proteomes" id="UP000683925">
    <property type="component" value="Unassembled WGS sequence"/>
</dbReference>
<dbReference type="AlphaFoldDB" id="A0A8S1SC47"/>
<comment type="similarity">
    <text evidence="7">Belongs to the protein kinase superfamily. Ser/Thr protein kinase family. CDPK subfamily.</text>
</comment>
<feature type="domain" description="Protein kinase" evidence="9">
    <location>
        <begin position="82"/>
        <end position="333"/>
    </location>
</feature>
<accession>A0A8S1SC47</accession>
<evidence type="ECO:0000313" key="12">
    <source>
        <dbReference type="Proteomes" id="UP000683925"/>
    </source>
</evidence>
<evidence type="ECO:0000256" key="8">
    <source>
        <dbReference type="SAM" id="MobiDB-lite"/>
    </source>
</evidence>
<evidence type="ECO:0000256" key="4">
    <source>
        <dbReference type="ARBA" id="ARBA00022741"/>
    </source>
</evidence>
<dbReference type="PROSITE" id="PS50011">
    <property type="entry name" value="PROTEIN_KINASE_DOM"/>
    <property type="match status" value="1"/>
</dbReference>
<dbReference type="FunFam" id="1.10.238.10:FF:000783">
    <property type="entry name" value="Uncharacterized protein"/>
    <property type="match status" value="1"/>
</dbReference>
<protein>
    <recommendedName>
        <fullName evidence="13">Calcium-dependent protein kinase</fullName>
    </recommendedName>
</protein>
<feature type="compositionally biased region" description="Polar residues" evidence="8">
    <location>
        <begin position="17"/>
        <end position="31"/>
    </location>
</feature>
<evidence type="ECO:0000256" key="3">
    <source>
        <dbReference type="ARBA" id="ARBA00022679"/>
    </source>
</evidence>
<keyword evidence="3" id="KW-0808">Transferase</keyword>
<feature type="domain" description="EF-hand" evidence="10">
    <location>
        <begin position="375"/>
        <end position="410"/>
    </location>
</feature>
<keyword evidence="4" id="KW-0547">Nucleotide-binding</keyword>
<dbReference type="Pfam" id="PF13499">
    <property type="entry name" value="EF-hand_7"/>
    <property type="match status" value="1"/>
</dbReference>
<feature type="region of interest" description="Disordered" evidence="8">
    <location>
        <begin position="1"/>
        <end position="53"/>
    </location>
</feature>
<dbReference type="InterPro" id="IPR002048">
    <property type="entry name" value="EF_hand_dom"/>
</dbReference>
<dbReference type="OMA" id="HIAFTIQ"/>
<dbReference type="SMART" id="SM00054">
    <property type="entry name" value="EFh"/>
    <property type="match status" value="4"/>
</dbReference>
<sequence>MGCNSQKQSQSEKHQAKSNQQQNLPRIQKVTSAKPKEISKDNLKEKQNFNSQPQAQQKVAELFDLENQQIYRNKKFQSDYVIVEEKVSIQNNEGKLFIVEHKVTGQKRIAKIIKNVLTDNQLLEYIQYIQSIKKLDHPNIIKLFDVYNDEHHIYLVKEYCEGGNLIQRLQNEESNLNNTHIAFTIQQMLSAVHFIHAQNQVHKNIQTKNIFIAEKQTYLSKISGHEEIFYNHQDLNTEISYRAPETFSEQYKWKASADIWSVGVVLYELLLGVHPFKEKHKNLTFQNIKENKLKNPAEYKQLEQEAKSLLILMLNQDENARPSAKECLQHSYFKSIQQSSLKVTGALLRAKNFQRKNELKMILLSLMIEYLLPKEDRDRIANSFNKMDTDFDGRISKKELIKLYQENLGDESIGKKEVEGIFKRLDLNEDSFLGFNEFLIATCDKKILLSEENLRIFFNKLDKDSNRQISANELKVYFVKTKLTDAEWLELMKLGDSKEEQNNKLSFDELKELLKESE</sequence>
<evidence type="ECO:0000256" key="6">
    <source>
        <dbReference type="ARBA" id="ARBA00022840"/>
    </source>
</evidence>
<dbReference type="FunFam" id="3.30.200.20:FF:001284">
    <property type="entry name" value="Uncharacterized protein"/>
    <property type="match status" value="1"/>
</dbReference>
<dbReference type="EMBL" id="CAJJDP010000006">
    <property type="protein sequence ID" value="CAD8136709.1"/>
    <property type="molecule type" value="Genomic_DNA"/>
</dbReference>
<evidence type="ECO:0000256" key="7">
    <source>
        <dbReference type="ARBA" id="ARBA00024334"/>
    </source>
</evidence>
<feature type="compositionally biased region" description="Basic and acidic residues" evidence="8">
    <location>
        <begin position="34"/>
        <end position="47"/>
    </location>
</feature>
<reference evidence="11" key="1">
    <citation type="submission" date="2021-01" db="EMBL/GenBank/DDBJ databases">
        <authorList>
            <consortium name="Genoscope - CEA"/>
            <person name="William W."/>
        </authorList>
    </citation>
    <scope>NUCLEOTIDE SEQUENCE</scope>
</reference>
<evidence type="ECO:0000256" key="2">
    <source>
        <dbReference type="ARBA" id="ARBA00022527"/>
    </source>
</evidence>
<dbReference type="Pfam" id="PF00069">
    <property type="entry name" value="Pkinase"/>
    <property type="match status" value="1"/>
</dbReference>
<proteinExistence type="inferred from homology"/>
<gene>
    <name evidence="11" type="ORF">POCTA_138.1.T0070527</name>
</gene>
<dbReference type="InterPro" id="IPR018247">
    <property type="entry name" value="EF_Hand_1_Ca_BS"/>
</dbReference>
<keyword evidence="2" id="KW-0723">Serine/threonine-protein kinase</keyword>
<keyword evidence="5" id="KW-0418">Kinase</keyword>
<dbReference type="GO" id="GO:0005509">
    <property type="term" value="F:calcium ion binding"/>
    <property type="evidence" value="ECO:0007669"/>
    <property type="project" value="InterPro"/>
</dbReference>